<dbReference type="CDD" id="cd17302">
    <property type="entry name" value="PIPKc_AtPIP5K_like"/>
    <property type="match status" value="1"/>
</dbReference>
<keyword evidence="11" id="KW-1185">Reference proteome</keyword>
<dbReference type="Pfam" id="PF01504">
    <property type="entry name" value="PIP5K"/>
    <property type="match status" value="1"/>
</dbReference>
<dbReference type="OMA" id="ICVWESE"/>
<dbReference type="InterPro" id="IPR002498">
    <property type="entry name" value="PInositol-4-P-4/5-kinase_core"/>
</dbReference>
<keyword evidence="6 7" id="KW-0067">ATP-binding</keyword>
<evidence type="ECO:0000256" key="3">
    <source>
        <dbReference type="ARBA" id="ARBA00022737"/>
    </source>
</evidence>
<dbReference type="Proteomes" id="UP000825935">
    <property type="component" value="Chromosome 33"/>
</dbReference>
<dbReference type="Gene3D" id="3.30.810.10">
    <property type="entry name" value="2-Layer Sandwich"/>
    <property type="match status" value="1"/>
</dbReference>
<dbReference type="GO" id="GO:0005524">
    <property type="term" value="F:ATP binding"/>
    <property type="evidence" value="ECO:0007669"/>
    <property type="project" value="UniProtKB-UniRule"/>
</dbReference>
<keyword evidence="2 7" id="KW-0808">Transferase</keyword>
<dbReference type="PIRSF" id="PIRSF037274">
    <property type="entry name" value="PIP5K_plant_prd"/>
    <property type="match status" value="1"/>
</dbReference>
<evidence type="ECO:0000256" key="5">
    <source>
        <dbReference type="ARBA" id="ARBA00022777"/>
    </source>
</evidence>
<feature type="region of interest" description="Disordered" evidence="8">
    <location>
        <begin position="347"/>
        <end position="377"/>
    </location>
</feature>
<evidence type="ECO:0000313" key="11">
    <source>
        <dbReference type="Proteomes" id="UP000825935"/>
    </source>
</evidence>
<dbReference type="SUPFAM" id="SSF82185">
    <property type="entry name" value="Histone H3 K4-specific methyltransferase SET7/9 N-terminal domain"/>
    <property type="match status" value="2"/>
</dbReference>
<keyword evidence="3" id="KW-0677">Repeat</keyword>
<reference evidence="10" key="1">
    <citation type="submission" date="2021-08" db="EMBL/GenBank/DDBJ databases">
        <title>WGS assembly of Ceratopteris richardii.</title>
        <authorList>
            <person name="Marchant D.B."/>
            <person name="Chen G."/>
            <person name="Jenkins J."/>
            <person name="Shu S."/>
            <person name="Leebens-Mack J."/>
            <person name="Grimwood J."/>
            <person name="Schmutz J."/>
            <person name="Soltis P."/>
            <person name="Soltis D."/>
            <person name="Chen Z.-H."/>
        </authorList>
    </citation>
    <scope>NUCLEOTIDE SEQUENCE</scope>
    <source>
        <strain evidence="10">Whitten #5841</strain>
        <tissue evidence="10">Leaf</tissue>
    </source>
</reference>
<dbReference type="GO" id="GO:0046854">
    <property type="term" value="P:phosphatidylinositol phosphate biosynthetic process"/>
    <property type="evidence" value="ECO:0007669"/>
    <property type="project" value="TreeGrafter"/>
</dbReference>
<dbReference type="Gene3D" id="3.30.800.10">
    <property type="entry name" value="Phosphatidylinositol Phosphate Kinase II Beta"/>
    <property type="match status" value="1"/>
</dbReference>
<dbReference type="PANTHER" id="PTHR23086:SF8">
    <property type="entry name" value="PHOSPHATIDYLINOSITOL 5-PHOSPHATE 4-KINASE, ISOFORM A"/>
    <property type="match status" value="1"/>
</dbReference>
<name>A0A8T2QQ49_CERRI</name>
<dbReference type="SMART" id="SM00698">
    <property type="entry name" value="MORN"/>
    <property type="match status" value="7"/>
</dbReference>
<dbReference type="InterPro" id="IPR027483">
    <property type="entry name" value="PInositol-4-P-4/5-kinase_C_sf"/>
</dbReference>
<feature type="compositionally biased region" description="Basic and acidic residues" evidence="8">
    <location>
        <begin position="354"/>
        <end position="371"/>
    </location>
</feature>
<dbReference type="Gene3D" id="2.20.110.10">
    <property type="entry name" value="Histone H3 K4-specific methyltransferase SET7/9 N-terminal domain"/>
    <property type="match status" value="3"/>
</dbReference>
<keyword evidence="4 7" id="KW-0547">Nucleotide-binding</keyword>
<evidence type="ECO:0000256" key="1">
    <source>
        <dbReference type="ARBA" id="ARBA00012172"/>
    </source>
</evidence>
<dbReference type="GO" id="GO:0005886">
    <property type="term" value="C:plasma membrane"/>
    <property type="evidence" value="ECO:0007669"/>
    <property type="project" value="TreeGrafter"/>
</dbReference>
<evidence type="ECO:0000256" key="6">
    <source>
        <dbReference type="ARBA" id="ARBA00022840"/>
    </source>
</evidence>
<comment type="caution">
    <text evidence="10">The sequence shown here is derived from an EMBL/GenBank/DDBJ whole genome shotgun (WGS) entry which is preliminary data.</text>
</comment>
<dbReference type="PANTHER" id="PTHR23086">
    <property type="entry name" value="PHOSPHATIDYLINOSITOL-4-PHOSPHATE 5-KINASE"/>
    <property type="match status" value="1"/>
</dbReference>
<proteinExistence type="predicted"/>
<evidence type="ECO:0000256" key="4">
    <source>
        <dbReference type="ARBA" id="ARBA00022741"/>
    </source>
</evidence>
<dbReference type="InterPro" id="IPR023610">
    <property type="entry name" value="PInositol-4/5-P-5/4-kinase"/>
</dbReference>
<dbReference type="EC" id="2.7.1.68" evidence="1"/>
<dbReference type="InterPro" id="IPR027484">
    <property type="entry name" value="PInositol-4-P-5-kinase_N"/>
</dbReference>
<dbReference type="PROSITE" id="PS51455">
    <property type="entry name" value="PIPK"/>
    <property type="match status" value="1"/>
</dbReference>
<evidence type="ECO:0000256" key="8">
    <source>
        <dbReference type="SAM" id="MobiDB-lite"/>
    </source>
</evidence>
<dbReference type="InterPro" id="IPR003409">
    <property type="entry name" value="MORN"/>
</dbReference>
<sequence>MYILLSFPPFYSAGKRFAEEYASMLMGRKSSVEGSSKDGFEGPKGPTFIHYVDTMRTFLNELQVQARKGPLSHRKIPQAGLFCMSGPVAHVDDEEDEDTVSKKSSNEEQLLPDNGESKPDEAGEKDMKVHKKLTTLVKTDKLRRWDSYKSIGHQDEMVKQTWADGCAYVGRWVLGEHSGRGKMTWPSGSSYEGELLNGSLHGVGTYHGVDGSVYKGSWEMNRKHGCGWKRYANGDIYEGRWKYDAPEGQGRYTWSNGSEYYGEWKNGLMSGRGILVWKNGDKYDGHWLNGLADGNGVYTWADGSAYFGIWHQGVNKGKGRFIRPRKENLESENLGYLHPFCIEEDEDVNADSESPERQKVCSDSHLSEELRPPGLGSRSNELVLGMVAVREGHCLVDKRPRELEDLTVSPQSTIDISKSNKCIYEDSDENFSYDESTTTSEADYTHNKWTKEEKKTPGETIDKGHRHYDLMTSLQLGIRSSVGRAMPGQKMRLGAADFGPKARTRMSFPREGSHVTPPHQSADFKWKDYCPKVFRHLRELFKVDTAEYMLSICGDSGLRELSSPGKSGSVFYLTEDERFIIKTLRKSEVKVLLKMLPRYCNHVETYKNTLLTRFLGLHRFKNSHGQKVRFIIMGNVVSADFLIHKRFDLKGSSQGRSAEKEILNKSTTFKDLDLEFIFQLDKSWRDAVLDQISKDCKFLESEHIMDYSLLLGLHFKDSPKDTCDTDSSIADLPLHDVVLSRFLAESGGFIEVEVFSSQTALRKAEREEDKSILNGCSSLENSPERPRSFSVLFPENNGKTQIGYNMPAKAHRRLTSKKDDSNLKQAYDVLLYFGVIDILQEYDMGKKLEHAYKSFQFDSLSISAVDPILYSKRFQQFMHEIFQATE</sequence>
<feature type="domain" description="PIPK" evidence="9">
    <location>
        <begin position="466"/>
        <end position="882"/>
    </location>
</feature>
<evidence type="ECO:0000256" key="7">
    <source>
        <dbReference type="PROSITE-ProRule" id="PRU00781"/>
    </source>
</evidence>
<dbReference type="Pfam" id="PF02493">
    <property type="entry name" value="MORN"/>
    <property type="match status" value="6"/>
</dbReference>
<evidence type="ECO:0000256" key="2">
    <source>
        <dbReference type="ARBA" id="ARBA00022679"/>
    </source>
</evidence>
<dbReference type="EMBL" id="CM035438">
    <property type="protein sequence ID" value="KAH7285625.1"/>
    <property type="molecule type" value="Genomic_DNA"/>
</dbReference>
<keyword evidence="5 7" id="KW-0418">Kinase</keyword>
<dbReference type="SUPFAM" id="SSF56104">
    <property type="entry name" value="SAICAR synthase-like"/>
    <property type="match status" value="1"/>
</dbReference>
<dbReference type="OrthoDB" id="70770at2759"/>
<feature type="compositionally biased region" description="Basic and acidic residues" evidence="8">
    <location>
        <begin position="115"/>
        <end position="127"/>
    </location>
</feature>
<dbReference type="GO" id="GO:0016308">
    <property type="term" value="F:1-phosphatidylinositol-4-phosphate 5-kinase activity"/>
    <property type="evidence" value="ECO:0007669"/>
    <property type="project" value="UniProtKB-EC"/>
</dbReference>
<feature type="region of interest" description="Disordered" evidence="8">
    <location>
        <begin position="92"/>
        <end position="128"/>
    </location>
</feature>
<dbReference type="SMART" id="SM00330">
    <property type="entry name" value="PIPKc"/>
    <property type="match status" value="1"/>
</dbReference>
<protein>
    <recommendedName>
        <fullName evidence="1">1-phosphatidylinositol-4-phosphate 5-kinase</fullName>
        <ecNumber evidence="1">2.7.1.68</ecNumber>
    </recommendedName>
</protein>
<evidence type="ECO:0000313" key="10">
    <source>
        <dbReference type="EMBL" id="KAH7285625.1"/>
    </source>
</evidence>
<dbReference type="InterPro" id="IPR017163">
    <property type="entry name" value="PIno-4-P-5_kinase_pln"/>
</dbReference>
<accession>A0A8T2QQ49</accession>
<evidence type="ECO:0000259" key="9">
    <source>
        <dbReference type="PROSITE" id="PS51455"/>
    </source>
</evidence>
<organism evidence="10 11">
    <name type="scientific">Ceratopteris richardii</name>
    <name type="common">Triangle waterfern</name>
    <dbReference type="NCBI Taxonomy" id="49495"/>
    <lineage>
        <taxon>Eukaryota</taxon>
        <taxon>Viridiplantae</taxon>
        <taxon>Streptophyta</taxon>
        <taxon>Embryophyta</taxon>
        <taxon>Tracheophyta</taxon>
        <taxon>Polypodiopsida</taxon>
        <taxon>Polypodiidae</taxon>
        <taxon>Polypodiales</taxon>
        <taxon>Pteridineae</taxon>
        <taxon>Pteridaceae</taxon>
        <taxon>Parkerioideae</taxon>
        <taxon>Ceratopteris</taxon>
    </lineage>
</organism>
<gene>
    <name evidence="10" type="ORF">KP509_33G037300</name>
</gene>
<dbReference type="AlphaFoldDB" id="A0A8T2QQ49"/>